<dbReference type="Pfam" id="PF01436">
    <property type="entry name" value="NHL"/>
    <property type="match status" value="1"/>
</dbReference>
<dbReference type="PaxDb" id="667014-Thein_0392"/>
<dbReference type="InParanoid" id="F8AAD5"/>
<dbReference type="InterPro" id="IPR001258">
    <property type="entry name" value="NHL_repeat"/>
</dbReference>
<dbReference type="PANTHER" id="PTHR24104">
    <property type="entry name" value="E3 UBIQUITIN-PROTEIN LIGASE NHLRC1-RELATED"/>
    <property type="match status" value="1"/>
</dbReference>
<dbReference type="HOGENOM" id="CLU_945792_0_0_0"/>
<organism evidence="3 4">
    <name type="scientific">Thermodesulfatator indicus (strain DSM 15286 / JCM 11887 / CIR29812)</name>
    <dbReference type="NCBI Taxonomy" id="667014"/>
    <lineage>
        <taxon>Bacteria</taxon>
        <taxon>Pseudomonadati</taxon>
        <taxon>Thermodesulfobacteriota</taxon>
        <taxon>Thermodesulfobacteria</taxon>
        <taxon>Thermodesulfobacteriales</taxon>
        <taxon>Thermodesulfatatoraceae</taxon>
        <taxon>Thermodesulfatator</taxon>
    </lineage>
</organism>
<reference evidence="3 4" key="2">
    <citation type="journal article" date="2012" name="Stand. Genomic Sci.">
        <title>Complete genome sequence of the thermophilic sulfate-reducing ocean bacterium Thermodesulfatator indicus type strain (CIR29812(T)).</title>
        <authorList>
            <person name="Anderson I."/>
            <person name="Saunders E."/>
            <person name="Lapidus A."/>
            <person name="Nolan M."/>
            <person name="Lucas S."/>
            <person name="Tice H."/>
            <person name="Del Rio T.G."/>
            <person name="Cheng J.F."/>
            <person name="Han C."/>
            <person name="Tapia R."/>
            <person name="Goodwin L.A."/>
            <person name="Pitluck S."/>
            <person name="Liolios K."/>
            <person name="Mavromatis K."/>
            <person name="Pagani I."/>
            <person name="Ivanova N."/>
            <person name="Mikhailova N."/>
            <person name="Pati A."/>
            <person name="Chen A."/>
            <person name="Palaniappan K."/>
            <person name="Land M."/>
            <person name="Hauser L."/>
            <person name="Jeffries C.D."/>
            <person name="Chang Y.J."/>
            <person name="Brambilla E.M."/>
            <person name="Rohde M."/>
            <person name="Spring S."/>
            <person name="Goker M."/>
            <person name="Detter J.C."/>
            <person name="Woyke T."/>
            <person name="Bristow J."/>
            <person name="Eisen J.A."/>
            <person name="Markowitz V."/>
            <person name="Hugenholtz P."/>
            <person name="Kyrpides N.C."/>
            <person name="Klenk H.P."/>
        </authorList>
    </citation>
    <scope>NUCLEOTIDE SEQUENCE [LARGE SCALE GENOMIC DNA]</scope>
    <source>
        <strain evidence="4">DSM 15286 / JCM 11887 / CIR29812</strain>
    </source>
</reference>
<dbReference type="CDD" id="cd05819">
    <property type="entry name" value="NHL"/>
    <property type="match status" value="1"/>
</dbReference>
<dbReference type="OrthoDB" id="9787204at2"/>
<accession>F8AAD5</accession>
<gene>
    <name evidence="3" type="ordered locus">Thein_0392</name>
</gene>
<dbReference type="STRING" id="667014.Thein_0392"/>
<dbReference type="SUPFAM" id="SSF101898">
    <property type="entry name" value="NHL repeat"/>
    <property type="match status" value="1"/>
</dbReference>
<dbReference type="InterPro" id="IPR011042">
    <property type="entry name" value="6-blade_b-propeller_TolB-like"/>
</dbReference>
<feature type="repeat" description="NHL" evidence="2">
    <location>
        <begin position="231"/>
        <end position="274"/>
    </location>
</feature>
<dbReference type="eggNOG" id="COG3391">
    <property type="taxonomic scope" value="Bacteria"/>
</dbReference>
<dbReference type="Gene3D" id="2.120.10.30">
    <property type="entry name" value="TolB, C-terminal domain"/>
    <property type="match status" value="2"/>
</dbReference>
<sequence length="321" mass="36000">MCRHLLITAKRVLNRWRYIFLFIFTLIVFWPTNCLSQSESDKSILPIFKYKLLFKIEGFKLPSDVDIGPEGWIYVLDGTQNLVRIFNALGQPLFTLGGDKLLKWPLGLAVSAKGEVLVADSQNHRLALFPPGINKPHYISVPSPKGGRPSDPTDVGFGIDGKTYIAVDNDNHRVLALDYKGKIVWATGEMGRGPEEFRYPFLMDTDEQGNIYVVEVINTRVQVLDKNGHFLRFIGEWGIDPGQFFRPKGVAVSKDGKVFVSDSYVGVIQIFTKQGNFLGAVGGPDGKLWRFQTPVGLAVNGKRLYVVEMIKNRVLVLEEVP</sequence>
<evidence type="ECO:0000256" key="1">
    <source>
        <dbReference type="ARBA" id="ARBA00022737"/>
    </source>
</evidence>
<keyword evidence="4" id="KW-1185">Reference proteome</keyword>
<dbReference type="EMBL" id="CP002683">
    <property type="protein sequence ID" value="AEH44274.1"/>
    <property type="molecule type" value="Genomic_DNA"/>
</dbReference>
<dbReference type="PROSITE" id="PS51125">
    <property type="entry name" value="NHL"/>
    <property type="match status" value="2"/>
</dbReference>
<keyword evidence="1" id="KW-0677">Repeat</keyword>
<evidence type="ECO:0000256" key="2">
    <source>
        <dbReference type="PROSITE-ProRule" id="PRU00504"/>
    </source>
</evidence>
<dbReference type="GO" id="GO:0008270">
    <property type="term" value="F:zinc ion binding"/>
    <property type="evidence" value="ECO:0007669"/>
    <property type="project" value="UniProtKB-KW"/>
</dbReference>
<dbReference type="AlphaFoldDB" id="F8AAD5"/>
<dbReference type="KEGG" id="tid:Thein_0392"/>
<protein>
    <submittedName>
        <fullName evidence="3">NHL repeat containing protein</fullName>
    </submittedName>
</protein>
<dbReference type="InterPro" id="IPR050952">
    <property type="entry name" value="TRIM-NHL_E3_ligases"/>
</dbReference>
<dbReference type="RefSeq" id="WP_013907020.1">
    <property type="nucleotide sequence ID" value="NC_015681.1"/>
</dbReference>
<proteinExistence type="predicted"/>
<dbReference type="PANTHER" id="PTHR24104:SF25">
    <property type="entry name" value="PROTEIN LIN-41"/>
    <property type="match status" value="1"/>
</dbReference>
<name>F8AAD5_THEID</name>
<reference evidence="4" key="1">
    <citation type="submission" date="2011-04" db="EMBL/GenBank/DDBJ databases">
        <title>The complete genome of Thermodesulfatator indicus DSM 15286.</title>
        <authorList>
            <person name="Lucas S."/>
            <person name="Copeland A."/>
            <person name="Lapidus A."/>
            <person name="Bruce D."/>
            <person name="Goodwin L."/>
            <person name="Pitluck S."/>
            <person name="Peters L."/>
            <person name="Kyrpides N."/>
            <person name="Mavromatis K."/>
            <person name="Pagani I."/>
            <person name="Ivanova N."/>
            <person name="Saunders L."/>
            <person name="Detter J.C."/>
            <person name="Tapia R."/>
            <person name="Han C."/>
            <person name="Land M."/>
            <person name="Hauser L."/>
            <person name="Markowitz V."/>
            <person name="Cheng J.-F."/>
            <person name="Hugenholtz P."/>
            <person name="Woyke T."/>
            <person name="Wu D."/>
            <person name="Spring S."/>
            <person name="Schroeder M."/>
            <person name="Brambilla E."/>
            <person name="Klenk H.-P."/>
            <person name="Eisen J.A."/>
        </authorList>
    </citation>
    <scope>NUCLEOTIDE SEQUENCE [LARGE SCALE GENOMIC DNA]</scope>
    <source>
        <strain evidence="4">DSM 15286 / JCM 11887 / CIR29812</strain>
    </source>
</reference>
<evidence type="ECO:0000313" key="3">
    <source>
        <dbReference type="EMBL" id="AEH44274.1"/>
    </source>
</evidence>
<dbReference type="Proteomes" id="UP000006793">
    <property type="component" value="Chromosome"/>
</dbReference>
<feature type="repeat" description="NHL" evidence="2">
    <location>
        <begin position="90"/>
        <end position="132"/>
    </location>
</feature>
<evidence type="ECO:0000313" key="4">
    <source>
        <dbReference type="Proteomes" id="UP000006793"/>
    </source>
</evidence>